<dbReference type="Proteomes" id="UP000475862">
    <property type="component" value="Unassembled WGS sequence"/>
</dbReference>
<dbReference type="AlphaFoldDB" id="A0A6G0T1A4"/>
<gene>
    <name evidence="1" type="ORF">AGLY_015134</name>
</gene>
<name>A0A6G0T1A4_APHGL</name>
<organism evidence="1 2">
    <name type="scientific">Aphis glycines</name>
    <name type="common">Soybean aphid</name>
    <dbReference type="NCBI Taxonomy" id="307491"/>
    <lineage>
        <taxon>Eukaryota</taxon>
        <taxon>Metazoa</taxon>
        <taxon>Ecdysozoa</taxon>
        <taxon>Arthropoda</taxon>
        <taxon>Hexapoda</taxon>
        <taxon>Insecta</taxon>
        <taxon>Pterygota</taxon>
        <taxon>Neoptera</taxon>
        <taxon>Paraneoptera</taxon>
        <taxon>Hemiptera</taxon>
        <taxon>Sternorrhyncha</taxon>
        <taxon>Aphidomorpha</taxon>
        <taxon>Aphidoidea</taxon>
        <taxon>Aphididae</taxon>
        <taxon>Aphidini</taxon>
        <taxon>Aphis</taxon>
        <taxon>Aphis</taxon>
    </lineage>
</organism>
<comment type="caution">
    <text evidence="1">The sequence shown here is derived from an EMBL/GenBank/DDBJ whole genome shotgun (WGS) entry which is preliminary data.</text>
</comment>
<dbReference type="OrthoDB" id="6627643at2759"/>
<keyword evidence="2" id="KW-1185">Reference proteome</keyword>
<protein>
    <submittedName>
        <fullName evidence="1">Uncharacterized protein</fullName>
    </submittedName>
</protein>
<dbReference type="EMBL" id="VYZN01000068">
    <property type="protein sequence ID" value="KAE9524413.1"/>
    <property type="molecule type" value="Genomic_DNA"/>
</dbReference>
<sequence length="324" mass="36945">MHLIPSSYCYYTLSKTEGLHQAHAKGKLVEKWKNVSKRLRAVGALEVQTKIVDSSLESHNINVFTVNLAKEWLKTDGLIASFDDILKNWNITFELRNSEITNSINNCNLLDFFESWPILQGPRVEIDFRLKYPNDMSYDFSHFINNWTKFTKAILNIRRSSIKDKHANNLLSQYDAAQLMKDYRTCNILKLLLLPYLIPTKTQIKGNNKNKSWKPSLEESAAAFVTHITVITIPNVKINSTSSKSTLLNPESLISHTEIENKINNSFENIVTNSAVSFIADLYSNPSTNELISNGIICHLKSKIEPLLDKCTSEQIQEIDKLIP</sequence>
<reference evidence="1 2" key="1">
    <citation type="submission" date="2019-08" db="EMBL/GenBank/DDBJ databases">
        <title>The genome of the soybean aphid Biotype 1, its phylome, world population structure and adaptation to the North American continent.</title>
        <authorList>
            <person name="Giordano R."/>
            <person name="Donthu R.K."/>
            <person name="Hernandez A.G."/>
            <person name="Wright C.L."/>
            <person name="Zimin A.V."/>
        </authorList>
    </citation>
    <scope>NUCLEOTIDE SEQUENCE [LARGE SCALE GENOMIC DNA]</scope>
    <source>
        <tissue evidence="1">Whole aphids</tissue>
    </source>
</reference>
<evidence type="ECO:0000313" key="1">
    <source>
        <dbReference type="EMBL" id="KAE9524413.1"/>
    </source>
</evidence>
<proteinExistence type="predicted"/>
<accession>A0A6G0T1A4</accession>
<evidence type="ECO:0000313" key="2">
    <source>
        <dbReference type="Proteomes" id="UP000475862"/>
    </source>
</evidence>